<feature type="chain" id="PRO_5039577318" evidence="2">
    <location>
        <begin position="35"/>
        <end position="150"/>
    </location>
</feature>
<evidence type="ECO:0000256" key="1">
    <source>
        <dbReference type="SAM" id="MobiDB-lite"/>
    </source>
</evidence>
<reference evidence="3 4" key="1">
    <citation type="submission" date="2020-04" db="EMBL/GenBank/DDBJ databases">
        <title>Nesterenkonia sp. nov., isolated from marine sediment.</title>
        <authorList>
            <person name="Zhang G."/>
        </authorList>
    </citation>
    <scope>NUCLEOTIDE SEQUENCE [LARGE SCALE GENOMIC DNA]</scope>
    <source>
        <strain evidence="3 4">MY13</strain>
    </source>
</reference>
<evidence type="ECO:0000313" key="3">
    <source>
        <dbReference type="EMBL" id="NLS08692.1"/>
    </source>
</evidence>
<feature type="signal peptide" evidence="2">
    <location>
        <begin position="1"/>
        <end position="34"/>
    </location>
</feature>
<dbReference type="AlphaFoldDB" id="A0A7X8YD29"/>
<keyword evidence="2" id="KW-0732">Signal</keyword>
<dbReference type="Proteomes" id="UP000523139">
    <property type="component" value="Unassembled WGS sequence"/>
</dbReference>
<evidence type="ECO:0000313" key="4">
    <source>
        <dbReference type="Proteomes" id="UP000523139"/>
    </source>
</evidence>
<keyword evidence="4" id="KW-1185">Reference proteome</keyword>
<protein>
    <submittedName>
        <fullName evidence="3">Uncharacterized protein</fullName>
    </submittedName>
</protein>
<proteinExistence type="predicted"/>
<name>A0A7X8YD29_9MICC</name>
<accession>A0A7X8YD29</accession>
<feature type="region of interest" description="Disordered" evidence="1">
    <location>
        <begin position="35"/>
        <end position="108"/>
    </location>
</feature>
<gene>
    <name evidence="3" type="ORF">HGQ17_01460</name>
</gene>
<comment type="caution">
    <text evidence="3">The sequence shown here is derived from an EMBL/GenBank/DDBJ whole genome shotgun (WGS) entry which is preliminary data.</text>
</comment>
<evidence type="ECO:0000256" key="2">
    <source>
        <dbReference type="SAM" id="SignalP"/>
    </source>
</evidence>
<dbReference type="EMBL" id="JABAHY010000001">
    <property type="protein sequence ID" value="NLS08692.1"/>
    <property type="molecule type" value="Genomic_DNA"/>
</dbReference>
<sequence length="150" mass="15952">MTEPMTWTQRNTGSLSRRFIPLGLIGLLALSACAPEEGTEDAPEETEAVSDTEPVEDEEVDENSAGGDEDAPAEEEAENNDGAPTDTSDISHEDALDTVSYEFTSPEADGEIEIGLHGLDVGEEGMLLTVSFVPEYDDSTGPREGVSSSR</sequence>
<dbReference type="RefSeq" id="WP_168886183.1">
    <property type="nucleotide sequence ID" value="NZ_JABAHY010000001.1"/>
</dbReference>
<feature type="compositionally biased region" description="Acidic residues" evidence="1">
    <location>
        <begin position="37"/>
        <end position="79"/>
    </location>
</feature>
<organism evidence="3 4">
    <name type="scientific">Nesterenkonia sedimenti</name>
    <dbReference type="NCBI Taxonomy" id="1463632"/>
    <lineage>
        <taxon>Bacteria</taxon>
        <taxon>Bacillati</taxon>
        <taxon>Actinomycetota</taxon>
        <taxon>Actinomycetes</taxon>
        <taxon>Micrococcales</taxon>
        <taxon>Micrococcaceae</taxon>
        <taxon>Nesterenkonia</taxon>
    </lineage>
</organism>